<evidence type="ECO:0000313" key="2">
    <source>
        <dbReference type="Proteomes" id="UP000663828"/>
    </source>
</evidence>
<evidence type="ECO:0000313" key="1">
    <source>
        <dbReference type="EMBL" id="CAF1639460.1"/>
    </source>
</evidence>
<feature type="non-terminal residue" evidence="1">
    <location>
        <position position="69"/>
    </location>
</feature>
<proteinExistence type="predicted"/>
<reference evidence="1" key="1">
    <citation type="submission" date="2021-02" db="EMBL/GenBank/DDBJ databases">
        <authorList>
            <person name="Nowell W R."/>
        </authorList>
    </citation>
    <scope>NUCLEOTIDE SEQUENCE</scope>
</reference>
<dbReference type="PANTHER" id="PTHR14165">
    <property type="entry name" value="MAJOR VAULT PROTEIN"/>
    <property type="match status" value="1"/>
</dbReference>
<dbReference type="GO" id="GO:0005737">
    <property type="term" value="C:cytoplasm"/>
    <property type="evidence" value="ECO:0007669"/>
    <property type="project" value="TreeGrafter"/>
</dbReference>
<dbReference type="Gene3D" id="6.20.380.10">
    <property type="match status" value="1"/>
</dbReference>
<dbReference type="InterPro" id="IPR039059">
    <property type="entry name" value="MVP"/>
</dbReference>
<keyword evidence="2" id="KW-1185">Reference proteome</keyword>
<protein>
    <submittedName>
        <fullName evidence="1">Uncharacterized protein</fullName>
    </submittedName>
</protein>
<dbReference type="PANTHER" id="PTHR14165:SF3">
    <property type="entry name" value="MAJOR VAULT PROTEIN"/>
    <property type="match status" value="1"/>
</dbReference>
<organism evidence="1 2">
    <name type="scientific">Adineta ricciae</name>
    <name type="common">Rotifer</name>
    <dbReference type="NCBI Taxonomy" id="249248"/>
    <lineage>
        <taxon>Eukaryota</taxon>
        <taxon>Metazoa</taxon>
        <taxon>Spiralia</taxon>
        <taxon>Gnathifera</taxon>
        <taxon>Rotifera</taxon>
        <taxon>Eurotatoria</taxon>
        <taxon>Bdelloidea</taxon>
        <taxon>Adinetida</taxon>
        <taxon>Adinetidae</taxon>
        <taxon>Adineta</taxon>
    </lineage>
</organism>
<comment type="caution">
    <text evidence="1">The sequence shown here is derived from an EMBL/GenBank/DDBJ whole genome shotgun (WGS) entry which is preliminary data.</text>
</comment>
<dbReference type="Proteomes" id="UP000663828">
    <property type="component" value="Unassembled WGS sequence"/>
</dbReference>
<dbReference type="EMBL" id="CAJNOR010008954">
    <property type="protein sequence ID" value="CAF1639460.1"/>
    <property type="molecule type" value="Genomic_DNA"/>
</dbReference>
<sequence length="69" mass="7299">LAEIEIDEFKQHVTAIGPKTIQAIATSGPDNQVKLLQALGIKSTLITDGRSPINLFNTAVDLIGSPNNS</sequence>
<accession>A0A816DV24</accession>
<dbReference type="AlphaFoldDB" id="A0A816DV24"/>
<name>A0A816DV24_ADIRI</name>
<dbReference type="GO" id="GO:0005634">
    <property type="term" value="C:nucleus"/>
    <property type="evidence" value="ECO:0007669"/>
    <property type="project" value="TreeGrafter"/>
</dbReference>
<gene>
    <name evidence="1" type="ORF">XAT740_LOCUS53057</name>
</gene>